<feature type="non-terminal residue" evidence="4">
    <location>
        <position position="341"/>
    </location>
</feature>
<keyword evidence="5" id="KW-1185">Reference proteome</keyword>
<evidence type="ECO:0000256" key="2">
    <source>
        <dbReference type="ARBA" id="ARBA00039458"/>
    </source>
</evidence>
<dbReference type="Pfam" id="PF04714">
    <property type="entry name" value="BCL_N"/>
    <property type="match status" value="1"/>
</dbReference>
<accession>A0A643CJD3</accession>
<dbReference type="InterPro" id="IPR006804">
    <property type="entry name" value="BCL7"/>
</dbReference>
<evidence type="ECO:0000313" key="5">
    <source>
        <dbReference type="Proteomes" id="UP000437017"/>
    </source>
</evidence>
<organism evidence="4 5">
    <name type="scientific">Balaenoptera physalus</name>
    <name type="common">Fin whale</name>
    <name type="synonym">Balaena physalus</name>
    <dbReference type="NCBI Taxonomy" id="9770"/>
    <lineage>
        <taxon>Eukaryota</taxon>
        <taxon>Metazoa</taxon>
        <taxon>Chordata</taxon>
        <taxon>Craniata</taxon>
        <taxon>Vertebrata</taxon>
        <taxon>Euteleostomi</taxon>
        <taxon>Mammalia</taxon>
        <taxon>Eutheria</taxon>
        <taxon>Laurasiatheria</taxon>
        <taxon>Artiodactyla</taxon>
        <taxon>Whippomorpha</taxon>
        <taxon>Cetacea</taxon>
        <taxon>Mysticeti</taxon>
        <taxon>Balaenopteridae</taxon>
        <taxon>Balaenoptera</taxon>
    </lineage>
</organism>
<dbReference type="PANTHER" id="PTHR12767">
    <property type="entry name" value="BCL7 RELATED"/>
    <property type="match status" value="1"/>
</dbReference>
<feature type="compositionally biased region" description="Basic and acidic residues" evidence="3">
    <location>
        <begin position="162"/>
        <end position="179"/>
    </location>
</feature>
<comment type="similarity">
    <text evidence="1">Belongs to the BCL7 family.</text>
</comment>
<feature type="region of interest" description="Disordered" evidence="3">
    <location>
        <begin position="162"/>
        <end position="288"/>
    </location>
</feature>
<evidence type="ECO:0000256" key="1">
    <source>
        <dbReference type="ARBA" id="ARBA00010326"/>
    </source>
</evidence>
<dbReference type="GO" id="GO:0016514">
    <property type="term" value="C:SWI/SNF complex"/>
    <property type="evidence" value="ECO:0007669"/>
    <property type="project" value="UniProtKB-ARBA"/>
</dbReference>
<feature type="non-terminal residue" evidence="4">
    <location>
        <position position="1"/>
    </location>
</feature>
<dbReference type="EMBL" id="SGJD01001378">
    <property type="protein sequence ID" value="KAB0400260.1"/>
    <property type="molecule type" value="Genomic_DNA"/>
</dbReference>
<feature type="compositionally biased region" description="Polar residues" evidence="3">
    <location>
        <begin position="268"/>
        <end position="285"/>
    </location>
</feature>
<reference evidence="4 5" key="1">
    <citation type="journal article" date="2019" name="PLoS ONE">
        <title>Genomic analyses reveal an absence of contemporary introgressive admixture between fin whales and blue whales, despite known hybrids.</title>
        <authorList>
            <person name="Westbury M.V."/>
            <person name="Petersen B."/>
            <person name="Lorenzen E.D."/>
        </authorList>
    </citation>
    <scope>NUCLEOTIDE SEQUENCE [LARGE SCALE GENOMIC DNA]</scope>
    <source>
        <strain evidence="4">FinWhale-01</strain>
    </source>
</reference>
<dbReference type="AlphaFoldDB" id="A0A643CJD3"/>
<dbReference type="PANTHER" id="PTHR12767:SF11">
    <property type="entry name" value="B-CELL CLL_LYMPHOMA 7 PROTEIN FAMILY MEMBER A"/>
    <property type="match status" value="1"/>
</dbReference>
<feature type="compositionally biased region" description="Polar residues" evidence="3">
    <location>
        <begin position="201"/>
        <end position="222"/>
    </location>
</feature>
<feature type="compositionally biased region" description="Low complexity" evidence="3">
    <location>
        <begin position="236"/>
        <end position="251"/>
    </location>
</feature>
<dbReference type="OrthoDB" id="5989898at2759"/>
<protein>
    <recommendedName>
        <fullName evidence="2">B-cell CLL/lymphoma 7 protein family member A</fullName>
    </recommendedName>
</protein>
<feature type="compositionally biased region" description="Polar residues" evidence="3">
    <location>
        <begin position="181"/>
        <end position="191"/>
    </location>
</feature>
<sequence>SAFLNTFQEHLASRIGAFNSENNASPRSLKTTGGEPPVQPCHKLAVLSESNPTKKARGKSIKSTCSRASYGKGCLQMAGCPAEGWKQLQAKMHTGKQAHHPLSYGIPRGKAGVVPCLNACAKKELLSGPESLLSPAWREKKWVTVGDTSLRIYKWVPVTEPKVDDKNKNKKKGKDEKCGSEVTTPENSSSPGMMDMHDDNSNQSSIADASPIKQENSSNSSPAPELNSAVPDASDEQNSQSSMENSMNSSEQVERQPSGDVGLAAETPTISQVPRSRSQRGSQIGQEPVGVSGVRQKVFCCFVSLFALWTIGTVWYSLSGIRGHPSVSELVTGAHGEGGDT</sequence>
<evidence type="ECO:0000313" key="4">
    <source>
        <dbReference type="EMBL" id="KAB0400260.1"/>
    </source>
</evidence>
<evidence type="ECO:0000256" key="3">
    <source>
        <dbReference type="SAM" id="MobiDB-lite"/>
    </source>
</evidence>
<name>A0A643CJD3_BALPH</name>
<gene>
    <name evidence="4" type="ORF">E2I00_018270</name>
</gene>
<dbReference type="Proteomes" id="UP000437017">
    <property type="component" value="Unassembled WGS sequence"/>
</dbReference>
<proteinExistence type="inferred from homology"/>
<comment type="caution">
    <text evidence="4">The sequence shown here is derived from an EMBL/GenBank/DDBJ whole genome shotgun (WGS) entry which is preliminary data.</text>
</comment>